<reference evidence="1 2" key="1">
    <citation type="journal article" date="2022" name="Hortic Res">
        <title>A haplotype resolved chromosomal level avocado genome allows analysis of novel avocado genes.</title>
        <authorList>
            <person name="Nath O."/>
            <person name="Fletcher S.J."/>
            <person name="Hayward A."/>
            <person name="Shaw L.M."/>
            <person name="Masouleh A.K."/>
            <person name="Furtado A."/>
            <person name="Henry R.J."/>
            <person name="Mitter N."/>
        </authorList>
    </citation>
    <scope>NUCLEOTIDE SEQUENCE [LARGE SCALE GENOMIC DNA]</scope>
    <source>
        <strain evidence="2">cv. Hass</strain>
    </source>
</reference>
<organism evidence="1 2">
    <name type="scientific">Persea americana</name>
    <name type="common">Avocado</name>
    <dbReference type="NCBI Taxonomy" id="3435"/>
    <lineage>
        <taxon>Eukaryota</taxon>
        <taxon>Viridiplantae</taxon>
        <taxon>Streptophyta</taxon>
        <taxon>Embryophyta</taxon>
        <taxon>Tracheophyta</taxon>
        <taxon>Spermatophyta</taxon>
        <taxon>Magnoliopsida</taxon>
        <taxon>Magnoliidae</taxon>
        <taxon>Laurales</taxon>
        <taxon>Lauraceae</taxon>
        <taxon>Persea</taxon>
    </lineage>
</organism>
<accession>A0ACC2KE28</accession>
<comment type="caution">
    <text evidence="1">The sequence shown here is derived from an EMBL/GenBank/DDBJ whole genome shotgun (WGS) entry which is preliminary data.</text>
</comment>
<evidence type="ECO:0000313" key="2">
    <source>
        <dbReference type="Proteomes" id="UP001234297"/>
    </source>
</evidence>
<evidence type="ECO:0000313" key="1">
    <source>
        <dbReference type="EMBL" id="KAJ8619361.1"/>
    </source>
</evidence>
<protein>
    <submittedName>
        <fullName evidence="1">Uncharacterized protein</fullName>
    </submittedName>
</protein>
<dbReference type="EMBL" id="CM056817">
    <property type="protein sequence ID" value="KAJ8619361.1"/>
    <property type="molecule type" value="Genomic_DNA"/>
</dbReference>
<name>A0ACC2KE28_PERAE</name>
<dbReference type="Proteomes" id="UP001234297">
    <property type="component" value="Chromosome 9"/>
</dbReference>
<proteinExistence type="predicted"/>
<keyword evidence="2" id="KW-1185">Reference proteome</keyword>
<gene>
    <name evidence="1" type="ORF">MRB53_027890</name>
</gene>
<sequence>MLTSPFYFIPSAPKPSSLLSPLSLYLFISHSQALAPPTSPSQVSREKILQESRDRAGYHEQVHLHHHRFCRPCDWNIWHR</sequence>